<protein>
    <submittedName>
        <fullName evidence="1">Unannotated protein</fullName>
    </submittedName>
</protein>
<evidence type="ECO:0000313" key="1">
    <source>
        <dbReference type="EMBL" id="CAB4621738.1"/>
    </source>
</evidence>
<organism evidence="1">
    <name type="scientific">freshwater metagenome</name>
    <dbReference type="NCBI Taxonomy" id="449393"/>
    <lineage>
        <taxon>unclassified sequences</taxon>
        <taxon>metagenomes</taxon>
        <taxon>ecological metagenomes</taxon>
    </lineage>
</organism>
<accession>A0A6J6IG58</accession>
<proteinExistence type="predicted"/>
<name>A0A6J6IG58_9ZZZZ</name>
<reference evidence="1" key="1">
    <citation type="submission" date="2020-05" db="EMBL/GenBank/DDBJ databases">
        <authorList>
            <person name="Chiriac C."/>
            <person name="Salcher M."/>
            <person name="Ghai R."/>
            <person name="Kavagutti S V."/>
        </authorList>
    </citation>
    <scope>NUCLEOTIDE SEQUENCE</scope>
</reference>
<gene>
    <name evidence="1" type="ORF">UFOPK1981_00114</name>
</gene>
<sequence>MAVRAAAISSSARVGAAISAPPYFFSAAARPVAIALSHAGSLLKSLRSIFVAPLKTDAANATDFSRKSAGSYTASTTPSESASLAFIIWLLLSALSMIT</sequence>
<dbReference type="AlphaFoldDB" id="A0A6J6IG58"/>
<dbReference type="EMBL" id="CAEZVI010000005">
    <property type="protein sequence ID" value="CAB4621738.1"/>
    <property type="molecule type" value="Genomic_DNA"/>
</dbReference>